<dbReference type="OrthoDB" id="105697at2157"/>
<gene>
    <name evidence="4" type="ORF">C446_01753</name>
</gene>
<comment type="caution">
    <text evidence="4">The sequence shown here is derived from an EMBL/GenBank/DDBJ whole genome shotgun (WGS) entry which is preliminary data.</text>
</comment>
<feature type="domain" description="UspA" evidence="3">
    <location>
        <begin position="1"/>
        <end position="141"/>
    </location>
</feature>
<evidence type="ECO:0000313" key="4">
    <source>
        <dbReference type="EMBL" id="EMA45963.1"/>
    </source>
</evidence>
<dbReference type="eggNOG" id="arCOG02053">
    <property type="taxonomic scope" value="Archaea"/>
</dbReference>
<dbReference type="SUPFAM" id="SSF52402">
    <property type="entry name" value="Adenine nucleotide alpha hydrolases-like"/>
    <property type="match status" value="1"/>
</dbReference>
<dbReference type="CDD" id="cd00293">
    <property type="entry name" value="USP-like"/>
    <property type="match status" value="1"/>
</dbReference>
<feature type="compositionally biased region" description="Basic and acidic residues" evidence="2">
    <location>
        <begin position="53"/>
        <end position="65"/>
    </location>
</feature>
<evidence type="ECO:0000259" key="3">
    <source>
        <dbReference type="Pfam" id="PF00582"/>
    </source>
</evidence>
<dbReference type="PRINTS" id="PR01438">
    <property type="entry name" value="UNVRSLSTRESS"/>
</dbReference>
<reference evidence="4 5" key="1">
    <citation type="journal article" date="2014" name="PLoS Genet.">
        <title>Phylogenetically driven sequencing of extremely halophilic archaea reveals strategies for static and dynamic osmo-response.</title>
        <authorList>
            <person name="Becker E.A."/>
            <person name="Seitzer P.M."/>
            <person name="Tritt A."/>
            <person name="Larsen D."/>
            <person name="Krusor M."/>
            <person name="Yao A.I."/>
            <person name="Wu D."/>
            <person name="Madern D."/>
            <person name="Eisen J.A."/>
            <person name="Darling A.E."/>
            <person name="Facciotti M.T."/>
        </authorList>
    </citation>
    <scope>NUCLEOTIDE SEQUENCE [LARGE SCALE GENOMIC DNA]</scope>
    <source>
        <strain evidence="4 5">JCM 10879</strain>
    </source>
</reference>
<comment type="similarity">
    <text evidence="1">Belongs to the universal stress protein A family.</text>
</comment>
<dbReference type="Pfam" id="PF00582">
    <property type="entry name" value="Usp"/>
    <property type="match status" value="1"/>
</dbReference>
<dbReference type="PANTHER" id="PTHR46268">
    <property type="entry name" value="STRESS RESPONSE PROTEIN NHAX"/>
    <property type="match status" value="1"/>
</dbReference>
<name>M0MKR2_9EURY</name>
<protein>
    <submittedName>
        <fullName evidence="4">UspA domain-containing protein</fullName>
    </submittedName>
</protein>
<evidence type="ECO:0000313" key="5">
    <source>
        <dbReference type="Proteomes" id="UP000011607"/>
    </source>
</evidence>
<accession>M0MKR2</accession>
<dbReference type="AlphaFoldDB" id="M0MKR2"/>
<dbReference type="Gene3D" id="3.40.50.620">
    <property type="entry name" value="HUPs"/>
    <property type="match status" value="1"/>
</dbReference>
<evidence type="ECO:0000256" key="2">
    <source>
        <dbReference type="SAM" id="MobiDB-lite"/>
    </source>
</evidence>
<organism evidence="4 5">
    <name type="scientific">Halobiforma nitratireducens JCM 10879</name>
    <dbReference type="NCBI Taxonomy" id="1227454"/>
    <lineage>
        <taxon>Archaea</taxon>
        <taxon>Methanobacteriati</taxon>
        <taxon>Methanobacteriota</taxon>
        <taxon>Stenosarchaea group</taxon>
        <taxon>Halobacteria</taxon>
        <taxon>Halobacteriales</taxon>
        <taxon>Natrialbaceae</taxon>
        <taxon>Halobiforma</taxon>
    </lineage>
</organism>
<dbReference type="STRING" id="1227454.C446_01753"/>
<keyword evidence="5" id="KW-1185">Reference proteome</keyword>
<dbReference type="RefSeq" id="WP_006671323.1">
    <property type="nucleotide sequence ID" value="NZ_AOMA01000012.1"/>
</dbReference>
<sequence>MTTHVLVPYDGSSAARAALEYACDRFSDDELTLLYVMEPMADYSRHRSFPGYRTEDQHSNERDKGEHVLESALETVPDDVSATTALAAGEPGDAIVRYADENAPSHVVIGSHGRDSVARYLLGSVAETVVRRSVVPVTVVRPTE</sequence>
<dbReference type="InterPro" id="IPR006015">
    <property type="entry name" value="Universal_stress_UspA"/>
</dbReference>
<dbReference type="InterPro" id="IPR006016">
    <property type="entry name" value="UspA"/>
</dbReference>
<dbReference type="EMBL" id="AOMA01000012">
    <property type="protein sequence ID" value="EMA45963.1"/>
    <property type="molecule type" value="Genomic_DNA"/>
</dbReference>
<proteinExistence type="inferred from homology"/>
<dbReference type="InterPro" id="IPR014729">
    <property type="entry name" value="Rossmann-like_a/b/a_fold"/>
</dbReference>
<dbReference type="Proteomes" id="UP000011607">
    <property type="component" value="Unassembled WGS sequence"/>
</dbReference>
<evidence type="ECO:0000256" key="1">
    <source>
        <dbReference type="ARBA" id="ARBA00008791"/>
    </source>
</evidence>
<dbReference type="PANTHER" id="PTHR46268:SF24">
    <property type="entry name" value="UNIVERSAL STRESS PROTEIN"/>
    <property type="match status" value="1"/>
</dbReference>
<feature type="region of interest" description="Disordered" evidence="2">
    <location>
        <begin position="46"/>
        <end position="65"/>
    </location>
</feature>